<evidence type="ECO:0000313" key="9">
    <source>
        <dbReference type="EMBL" id="SIS95812.1"/>
    </source>
</evidence>
<dbReference type="InterPro" id="IPR006097">
    <property type="entry name" value="Glu/Leu/Phe/Val/Trp_DH_dimer"/>
</dbReference>
<dbReference type="Pfam" id="PF02812">
    <property type="entry name" value="ELFV_dehydrog_N"/>
    <property type="match status" value="1"/>
</dbReference>
<dbReference type="STRING" id="252246.SAMN05421799_1085"/>
<dbReference type="InterPro" id="IPR033922">
    <property type="entry name" value="NAD_bind_Glu_DH"/>
</dbReference>
<dbReference type="InterPro" id="IPR033524">
    <property type="entry name" value="Glu/Leu/Phe/Val_DH_AS"/>
</dbReference>
<evidence type="ECO:0000256" key="7">
    <source>
        <dbReference type="RuleBase" id="RU004417"/>
    </source>
</evidence>
<dbReference type="CDD" id="cd01076">
    <property type="entry name" value="NAD_bind_1_Glu_DH"/>
    <property type="match status" value="1"/>
</dbReference>
<dbReference type="Proteomes" id="UP000186156">
    <property type="component" value="Unassembled WGS sequence"/>
</dbReference>
<dbReference type="SUPFAM" id="SSF53223">
    <property type="entry name" value="Aminoacid dehydrogenase-like, N-terminal domain"/>
    <property type="match status" value="1"/>
</dbReference>
<dbReference type="PRINTS" id="PR00082">
    <property type="entry name" value="GLFDHDRGNASE"/>
</dbReference>
<dbReference type="PROSITE" id="PS00074">
    <property type="entry name" value="GLFV_DEHYDROGENASE"/>
    <property type="match status" value="1"/>
</dbReference>
<organism evidence="9 10">
    <name type="scientific">Alicyclobacillus vulcanalis</name>
    <dbReference type="NCBI Taxonomy" id="252246"/>
    <lineage>
        <taxon>Bacteria</taxon>
        <taxon>Bacillati</taxon>
        <taxon>Bacillota</taxon>
        <taxon>Bacilli</taxon>
        <taxon>Bacillales</taxon>
        <taxon>Alicyclobacillaceae</taxon>
        <taxon>Alicyclobacillus</taxon>
    </lineage>
</organism>
<dbReference type="InterPro" id="IPR006096">
    <property type="entry name" value="Glu/Leu/Phe/Val/Trp_DH_C"/>
</dbReference>
<dbReference type="EMBL" id="FTOO01000008">
    <property type="protein sequence ID" value="SIS95812.1"/>
    <property type="molecule type" value="Genomic_DNA"/>
</dbReference>
<reference evidence="10" key="1">
    <citation type="submission" date="2017-01" db="EMBL/GenBank/DDBJ databases">
        <authorList>
            <person name="Varghese N."/>
            <person name="Submissions S."/>
        </authorList>
    </citation>
    <scope>NUCLEOTIDE SEQUENCE [LARGE SCALE GENOMIC DNA]</scope>
    <source>
        <strain evidence="10">DSM 16176</strain>
    </source>
</reference>
<gene>
    <name evidence="9" type="ORF">SAMN05421799_1085</name>
</gene>
<dbReference type="InterPro" id="IPR006095">
    <property type="entry name" value="Glu/Leu/Phe/Val/Trp_DH"/>
</dbReference>
<feature type="active site" description="Proton donor" evidence="5">
    <location>
        <position position="116"/>
    </location>
</feature>
<evidence type="ECO:0000256" key="5">
    <source>
        <dbReference type="PIRSR" id="PIRSR000185-1"/>
    </source>
</evidence>
<dbReference type="PANTHER" id="PTHR11606:SF13">
    <property type="entry name" value="GLUTAMATE DEHYDROGENASE 1, MITOCHONDRIAL"/>
    <property type="match status" value="1"/>
</dbReference>
<dbReference type="GO" id="GO:0006538">
    <property type="term" value="P:L-glutamate catabolic process"/>
    <property type="evidence" value="ECO:0007669"/>
    <property type="project" value="TreeGrafter"/>
</dbReference>
<dbReference type="PIRSF" id="PIRSF000185">
    <property type="entry name" value="Glu_DH"/>
    <property type="match status" value="1"/>
</dbReference>
<evidence type="ECO:0000256" key="6">
    <source>
        <dbReference type="PIRSR" id="PIRSR000185-3"/>
    </source>
</evidence>
<proteinExistence type="inferred from homology"/>
<dbReference type="Gene3D" id="3.40.50.10860">
    <property type="entry name" value="Leucine Dehydrogenase, chain A, domain 1"/>
    <property type="match status" value="1"/>
</dbReference>
<keyword evidence="3 4" id="KW-0560">Oxidoreductase</keyword>
<feature type="site" description="Important for catalysis" evidence="6">
    <location>
        <position position="156"/>
    </location>
</feature>
<dbReference type="SMART" id="SM00839">
    <property type="entry name" value="ELFV_dehydrog"/>
    <property type="match status" value="1"/>
</dbReference>
<dbReference type="GO" id="GO:0004352">
    <property type="term" value="F:glutamate dehydrogenase (NAD+) activity"/>
    <property type="evidence" value="ECO:0007669"/>
    <property type="project" value="TreeGrafter"/>
</dbReference>
<dbReference type="InterPro" id="IPR036291">
    <property type="entry name" value="NAD(P)-bd_dom_sf"/>
</dbReference>
<dbReference type="Pfam" id="PF00208">
    <property type="entry name" value="ELFV_dehydrog"/>
    <property type="match status" value="1"/>
</dbReference>
<comment type="similarity">
    <text evidence="1 4 7">Belongs to the Glu/Leu/Phe/Val dehydrogenases family.</text>
</comment>
<dbReference type="PANTHER" id="PTHR11606">
    <property type="entry name" value="GLUTAMATE DEHYDROGENASE"/>
    <property type="match status" value="1"/>
</dbReference>
<dbReference type="Gene3D" id="3.40.50.720">
    <property type="entry name" value="NAD(P)-binding Rossmann-like Domain"/>
    <property type="match status" value="1"/>
</dbReference>
<dbReference type="AlphaFoldDB" id="A0A1N7NBX9"/>
<sequence length="424" mass="46766">MADSVASADKRQQGTSMLEETQAIVRQALDVLGYGREAFDLLKLPMRVLTVRFPVRMDDGSVRVFTGYRVQHNDAIGPTKGGIRLHPDITLEEMEALAIWMSIRCGIAELPFGGAKGGIVCDPRDMSFSEIERVSRSFVRAVSQVVGPAKDVPTPDAFSNSQNMAWMLDEYSHIRESDSPGFITGKPVILGGTRGRDGAAARGIALTLQEAIRQTDRSLEGQRVIVQGFGGIGSYLAKYLSDRGARIVGVGDAYGALYREAGLDVDELLERRDSFGTVTRLYRDVLSNRDLVVQPCDILVLAASGVTVTSELAGKIQASLVVEAANTPTPQDAMQVLMEREILVVPDVLSFAGDVIVSYFEWVQNNQGYYWSESEVQEKLDERVRQSFDRVYQVAVRYGVDMRLAAYIVGVQRLAEASRWRGWI</sequence>
<dbReference type="InterPro" id="IPR014362">
    <property type="entry name" value="Glu_DH"/>
</dbReference>
<protein>
    <recommendedName>
        <fullName evidence="2 4">Glutamate dehydrogenase</fullName>
    </recommendedName>
</protein>
<feature type="domain" description="Glutamate/phenylalanine/leucine/valine/L-tryptophan dehydrogenase C-terminal" evidence="8">
    <location>
        <begin position="193"/>
        <end position="422"/>
    </location>
</feature>
<keyword evidence="10" id="KW-1185">Reference proteome</keyword>
<accession>A0A1N7NBX9</accession>
<dbReference type="SUPFAM" id="SSF51735">
    <property type="entry name" value="NAD(P)-binding Rossmann-fold domains"/>
    <property type="match status" value="1"/>
</dbReference>
<evidence type="ECO:0000256" key="4">
    <source>
        <dbReference type="PIRNR" id="PIRNR000185"/>
    </source>
</evidence>
<evidence type="ECO:0000259" key="8">
    <source>
        <dbReference type="SMART" id="SM00839"/>
    </source>
</evidence>
<evidence type="ECO:0000256" key="1">
    <source>
        <dbReference type="ARBA" id="ARBA00006382"/>
    </source>
</evidence>
<evidence type="ECO:0000256" key="3">
    <source>
        <dbReference type="ARBA" id="ARBA00023002"/>
    </source>
</evidence>
<evidence type="ECO:0000256" key="2">
    <source>
        <dbReference type="ARBA" id="ARBA00012896"/>
    </source>
</evidence>
<evidence type="ECO:0000313" key="10">
    <source>
        <dbReference type="Proteomes" id="UP000186156"/>
    </source>
</evidence>
<name>A0A1N7NBX9_9BACL</name>
<dbReference type="InterPro" id="IPR046346">
    <property type="entry name" value="Aminoacid_DH-like_N_sf"/>
</dbReference>